<gene>
    <name evidence="1" type="ORF">OFUS_LOCUS17598</name>
</gene>
<dbReference type="Proteomes" id="UP000749559">
    <property type="component" value="Unassembled WGS sequence"/>
</dbReference>
<accession>A0A8S4PHZ6</accession>
<evidence type="ECO:0000313" key="1">
    <source>
        <dbReference type="EMBL" id="CAH1792655.1"/>
    </source>
</evidence>
<reference evidence="1" key="1">
    <citation type="submission" date="2022-03" db="EMBL/GenBank/DDBJ databases">
        <authorList>
            <person name="Martin C."/>
        </authorList>
    </citation>
    <scope>NUCLEOTIDE SEQUENCE</scope>
</reference>
<feature type="non-terminal residue" evidence="1">
    <location>
        <position position="1"/>
    </location>
</feature>
<evidence type="ECO:0000313" key="2">
    <source>
        <dbReference type="Proteomes" id="UP000749559"/>
    </source>
</evidence>
<dbReference type="AlphaFoldDB" id="A0A8S4PHZ6"/>
<dbReference type="EMBL" id="CAIIXF020000008">
    <property type="protein sequence ID" value="CAH1792655.1"/>
    <property type="molecule type" value="Genomic_DNA"/>
</dbReference>
<name>A0A8S4PHZ6_OWEFU</name>
<keyword evidence="2" id="KW-1185">Reference proteome</keyword>
<comment type="caution">
    <text evidence="1">The sequence shown here is derived from an EMBL/GenBank/DDBJ whole genome shotgun (WGS) entry which is preliminary data.</text>
</comment>
<sequence>ATGRIITSIGWIAVSKKQVKVYLMDGETTIHVIRKGLSRVVPFLNFGVVEQHGMSHKATGIMGSIGNEAEIVLEDGKQMLSWSGHRFPVGGGKNICLKVDPFYEDKFNKLLERFQVDGIKTAGEDDEDVNI</sequence>
<proteinExistence type="predicted"/>
<protein>
    <submittedName>
        <fullName evidence="1">Uncharacterized protein</fullName>
    </submittedName>
</protein>
<organism evidence="1 2">
    <name type="scientific">Owenia fusiformis</name>
    <name type="common">Polychaete worm</name>
    <dbReference type="NCBI Taxonomy" id="6347"/>
    <lineage>
        <taxon>Eukaryota</taxon>
        <taxon>Metazoa</taxon>
        <taxon>Spiralia</taxon>
        <taxon>Lophotrochozoa</taxon>
        <taxon>Annelida</taxon>
        <taxon>Polychaeta</taxon>
        <taxon>Sedentaria</taxon>
        <taxon>Canalipalpata</taxon>
        <taxon>Sabellida</taxon>
        <taxon>Oweniida</taxon>
        <taxon>Oweniidae</taxon>
        <taxon>Owenia</taxon>
    </lineage>
</organism>